<feature type="region of interest" description="Disordered" evidence="7">
    <location>
        <begin position="975"/>
        <end position="1007"/>
    </location>
</feature>
<dbReference type="InterPro" id="IPR010285">
    <property type="entry name" value="DNA_helicase_pif1-like_DEAD"/>
</dbReference>
<dbReference type="Proteomes" id="UP000789396">
    <property type="component" value="Unassembled WGS sequence"/>
</dbReference>
<organism evidence="9 10">
    <name type="scientific">Racocetra fulgida</name>
    <dbReference type="NCBI Taxonomy" id="60492"/>
    <lineage>
        <taxon>Eukaryota</taxon>
        <taxon>Fungi</taxon>
        <taxon>Fungi incertae sedis</taxon>
        <taxon>Mucoromycota</taxon>
        <taxon>Glomeromycotina</taxon>
        <taxon>Glomeromycetes</taxon>
        <taxon>Diversisporales</taxon>
        <taxon>Gigasporaceae</taxon>
        <taxon>Racocetra</taxon>
    </lineage>
</organism>
<evidence type="ECO:0000256" key="2">
    <source>
        <dbReference type="ARBA" id="ARBA00022578"/>
    </source>
</evidence>
<dbReference type="InterPro" id="IPR051055">
    <property type="entry name" value="PIF1_helicase"/>
</dbReference>
<keyword evidence="5" id="KW-0347">Helicase</keyword>
<dbReference type="OrthoDB" id="5578775at2759"/>
<keyword evidence="3" id="KW-0238">DNA-binding</keyword>
<reference evidence="9" key="1">
    <citation type="submission" date="2021-06" db="EMBL/GenBank/DDBJ databases">
        <authorList>
            <person name="Kallberg Y."/>
            <person name="Tangrot J."/>
            <person name="Rosling A."/>
        </authorList>
    </citation>
    <scope>NUCLEOTIDE SEQUENCE</scope>
    <source>
        <strain evidence="9">IN212</strain>
    </source>
</reference>
<dbReference type="CDD" id="cd18809">
    <property type="entry name" value="SF1_C_RecD"/>
    <property type="match status" value="1"/>
</dbReference>
<comment type="cofactor">
    <cofactor evidence="5">
        <name>Mg(2+)</name>
        <dbReference type="ChEBI" id="CHEBI:18420"/>
    </cofactor>
</comment>
<sequence length="1019" mass="118621">MEKRKLSNIKLKKLDSKKGYPNFKPLHRYNSLIYPQSIDKSSCGYKIDNSPLFKKRENRELKLTLGRQEKNVYLTVRIRMERSFQGNCKTLTIKRKNSKFYALFSCENIPLKILPLTGKKVGVDVNLEKKSYITLSNGKKYKHPNFYKKSEKGIKEASRNLSKKVEEKMVNQFKHEVHQITNELVRNYDKMAIENLKIRNMKTEIVARQFIRVNPHNTSQTCSNCNNLAEENIMKEKDDLQTEKENLEKELIRAETIIKCQIRADEIRERIKEIEEKQLTIHIQILQGGEVNIDAMNKKNTPKLESLENGIELNSEQKLIQELVLKGESICFTGSAGTGKSFLLRHLITLLQKKYGPNKVGITSLTGTGASIIGGTTLASYFGLKSDSHLDADTLFKRIISPNFEHSYRNWRRTKVLIIDEISMLDGELFDKLESLARSTRMNFFPFGKLQLILVEQSSGQLAELTKNCLAVDHLQLKIGTQGYPVVKFTTGQELAIKEHTWEKVVGYDAKNEPIITATRTQIPLILAWALTIHKSQGQTIERLKVDLSKCFTAGQVYTALSQKIEKSFKYRLCLNEIIKVIIDKDLEICQKDRTEIKYTHQQNSLPDLKKLHPFLKEVQSQVLQDVARRVDKAWQDFYKRIKRKEKLEKLGKKLKVVHYPRYKQLGRYDSFTYTQKQDRIGLKHMLDTGEKKDSPYFLEQAEKVLTKWAKKISRKKHKRDKGDKTKSSQRYQKAKLRLAKEAEKVANQRKDFAFKETGQKVVKVNPAYTSQTCSRCQKRHPVKQEKSDRIFICAYCGLVLDRDINAARNILYKAQITEFGMNFVKQAHARTKEIERAGEKQRRKEYKEINDYFHQRKTEDLIKKYGKKLEKDQKTSSNLNLYQKLQLIQSQIKELIRTEENKFQKYKFFNELQVLNLLKPLLEKYHLTILLSDDETKEFSCEQNNDPAKAKGSAETYAMKYFLSKLFLMPVKDEGDPDYRQGEEKEMPSITKEQKAFPTEKMDQTPEELTTKAVISIL</sequence>
<feature type="coiled-coil region" evidence="6">
    <location>
        <begin position="226"/>
        <end position="277"/>
    </location>
</feature>
<dbReference type="PANTHER" id="PTHR47642">
    <property type="entry name" value="ATP-DEPENDENT DNA HELICASE"/>
    <property type="match status" value="1"/>
</dbReference>
<keyword evidence="5" id="KW-0227">DNA damage</keyword>
<dbReference type="EMBL" id="CAJVPZ010000022">
    <property type="protein sequence ID" value="CAG8449672.1"/>
    <property type="molecule type" value="Genomic_DNA"/>
</dbReference>
<dbReference type="GO" id="GO:0005524">
    <property type="term" value="F:ATP binding"/>
    <property type="evidence" value="ECO:0007669"/>
    <property type="project" value="UniProtKB-KW"/>
</dbReference>
<dbReference type="InterPro" id="IPR003593">
    <property type="entry name" value="AAA+_ATPase"/>
</dbReference>
<keyword evidence="2" id="KW-0815">Transposition</keyword>
<dbReference type="GO" id="GO:0006281">
    <property type="term" value="P:DNA repair"/>
    <property type="evidence" value="ECO:0007669"/>
    <property type="project" value="UniProtKB-KW"/>
</dbReference>
<dbReference type="SMART" id="SM00382">
    <property type="entry name" value="AAA"/>
    <property type="match status" value="1"/>
</dbReference>
<keyword evidence="6" id="KW-0175">Coiled coil</keyword>
<evidence type="ECO:0000256" key="6">
    <source>
        <dbReference type="SAM" id="Coils"/>
    </source>
</evidence>
<dbReference type="GO" id="GO:0016787">
    <property type="term" value="F:hydrolase activity"/>
    <property type="evidence" value="ECO:0007669"/>
    <property type="project" value="UniProtKB-KW"/>
</dbReference>
<evidence type="ECO:0000259" key="8">
    <source>
        <dbReference type="SMART" id="SM00382"/>
    </source>
</evidence>
<dbReference type="Pfam" id="PF05970">
    <property type="entry name" value="PIF1"/>
    <property type="match status" value="1"/>
</dbReference>
<protein>
    <recommendedName>
        <fullName evidence="5">ATP-dependent DNA helicase</fullName>
        <ecNumber evidence="5">5.6.2.3</ecNumber>
    </recommendedName>
</protein>
<dbReference type="InterPro" id="IPR027417">
    <property type="entry name" value="P-loop_NTPase"/>
</dbReference>
<keyword evidence="5" id="KW-0234">DNA repair</keyword>
<comment type="similarity">
    <text evidence="1">In the C-terminal section; belongs to the transposase 35 family.</text>
</comment>
<comment type="similarity">
    <text evidence="5">Belongs to the helicase family.</text>
</comment>
<evidence type="ECO:0000256" key="7">
    <source>
        <dbReference type="SAM" id="MobiDB-lite"/>
    </source>
</evidence>
<keyword evidence="5" id="KW-0378">Hydrolase</keyword>
<dbReference type="GO" id="GO:0043139">
    <property type="term" value="F:5'-3' DNA helicase activity"/>
    <property type="evidence" value="ECO:0007669"/>
    <property type="project" value="UniProtKB-EC"/>
</dbReference>
<dbReference type="GO" id="GO:0032196">
    <property type="term" value="P:transposition"/>
    <property type="evidence" value="ECO:0007669"/>
    <property type="project" value="UniProtKB-KW"/>
</dbReference>
<keyword evidence="5" id="KW-0547">Nucleotide-binding</keyword>
<keyword evidence="10" id="KW-1185">Reference proteome</keyword>
<dbReference type="Pfam" id="PF01385">
    <property type="entry name" value="OrfB_IS605"/>
    <property type="match status" value="1"/>
</dbReference>
<dbReference type="InterPro" id="IPR010095">
    <property type="entry name" value="Cas12f1-like_TNB"/>
</dbReference>
<dbReference type="GO" id="GO:0003677">
    <property type="term" value="F:DNA binding"/>
    <property type="evidence" value="ECO:0007669"/>
    <property type="project" value="UniProtKB-KW"/>
</dbReference>
<dbReference type="AlphaFoldDB" id="A0A9N8VAK1"/>
<feature type="coiled-coil region" evidence="6">
    <location>
        <begin position="699"/>
        <end position="752"/>
    </location>
</feature>
<dbReference type="EC" id="5.6.2.3" evidence="5"/>
<dbReference type="GO" id="GO:0000723">
    <property type="term" value="P:telomere maintenance"/>
    <property type="evidence" value="ECO:0007669"/>
    <property type="project" value="InterPro"/>
</dbReference>
<name>A0A9N8VAK1_9GLOM</name>
<dbReference type="Gene3D" id="3.40.50.300">
    <property type="entry name" value="P-loop containing nucleotide triphosphate hydrolases"/>
    <property type="match status" value="1"/>
</dbReference>
<evidence type="ECO:0000256" key="1">
    <source>
        <dbReference type="ARBA" id="ARBA00008761"/>
    </source>
</evidence>
<gene>
    <name evidence="9" type="ORF">RFULGI_LOCUS160</name>
</gene>
<dbReference type="SUPFAM" id="SSF52540">
    <property type="entry name" value="P-loop containing nucleoside triphosphate hydrolases"/>
    <property type="match status" value="2"/>
</dbReference>
<evidence type="ECO:0000256" key="3">
    <source>
        <dbReference type="ARBA" id="ARBA00023125"/>
    </source>
</evidence>
<dbReference type="Pfam" id="PF07282">
    <property type="entry name" value="Cas12f1-like_TNB"/>
    <property type="match status" value="1"/>
</dbReference>
<accession>A0A9N8VAK1</accession>
<dbReference type="InterPro" id="IPR001959">
    <property type="entry name" value="Transposase"/>
</dbReference>
<evidence type="ECO:0000313" key="9">
    <source>
        <dbReference type="EMBL" id="CAG8449672.1"/>
    </source>
</evidence>
<comment type="caution">
    <text evidence="9">The sequence shown here is derived from an EMBL/GenBank/DDBJ whole genome shotgun (WGS) entry which is preliminary data.</text>
</comment>
<feature type="domain" description="AAA+ ATPase" evidence="8">
    <location>
        <begin position="326"/>
        <end position="547"/>
    </location>
</feature>
<keyword evidence="4 5" id="KW-0233">DNA recombination</keyword>
<dbReference type="GO" id="GO:0006310">
    <property type="term" value="P:DNA recombination"/>
    <property type="evidence" value="ECO:0007669"/>
    <property type="project" value="UniProtKB-KW"/>
</dbReference>
<keyword evidence="5" id="KW-0067">ATP-binding</keyword>
<evidence type="ECO:0000256" key="5">
    <source>
        <dbReference type="RuleBase" id="RU363044"/>
    </source>
</evidence>
<dbReference type="PANTHER" id="PTHR47642:SF5">
    <property type="entry name" value="ATP-DEPENDENT DNA HELICASE"/>
    <property type="match status" value="1"/>
</dbReference>
<evidence type="ECO:0000313" key="10">
    <source>
        <dbReference type="Proteomes" id="UP000789396"/>
    </source>
</evidence>
<feature type="compositionally biased region" description="Basic and acidic residues" evidence="7">
    <location>
        <begin position="975"/>
        <end position="1005"/>
    </location>
</feature>
<comment type="catalytic activity">
    <reaction evidence="5">
        <text>ATP + H2O = ADP + phosphate + H(+)</text>
        <dbReference type="Rhea" id="RHEA:13065"/>
        <dbReference type="ChEBI" id="CHEBI:15377"/>
        <dbReference type="ChEBI" id="CHEBI:15378"/>
        <dbReference type="ChEBI" id="CHEBI:30616"/>
        <dbReference type="ChEBI" id="CHEBI:43474"/>
        <dbReference type="ChEBI" id="CHEBI:456216"/>
        <dbReference type="EC" id="5.6.2.3"/>
    </reaction>
</comment>
<proteinExistence type="inferred from homology"/>
<evidence type="ECO:0000256" key="4">
    <source>
        <dbReference type="ARBA" id="ARBA00023172"/>
    </source>
</evidence>